<gene>
    <name evidence="2" type="ORF">AGR7A_Lc140075</name>
</gene>
<feature type="transmembrane region" description="Helical" evidence="1">
    <location>
        <begin position="38"/>
        <end position="56"/>
    </location>
</feature>
<feature type="transmembrane region" description="Helical" evidence="1">
    <location>
        <begin position="6"/>
        <end position="26"/>
    </location>
</feature>
<proteinExistence type="predicted"/>
<sequence length="126" mass="13425">MTNFDDIINFLFALVGSPFAAGLAGGYVRAILLQESNIIKTTVSTFTGGICAYYITPGLLKYGDLSGMSSGEIGTISFVVGLVGIYAAEGLIRLAIRYANNPTIPSKQNIAEIVETISKPKENEKE</sequence>
<keyword evidence="1" id="KW-1133">Transmembrane helix</keyword>
<evidence type="ECO:0000313" key="2">
    <source>
        <dbReference type="EMBL" id="CVI61041.1"/>
    </source>
</evidence>
<name>A0A1S7U2Q2_9HYPH</name>
<evidence type="ECO:0000313" key="3">
    <source>
        <dbReference type="Proteomes" id="UP000192140"/>
    </source>
</evidence>
<evidence type="ECO:0000256" key="1">
    <source>
        <dbReference type="SAM" id="Phobius"/>
    </source>
</evidence>
<feature type="transmembrane region" description="Helical" evidence="1">
    <location>
        <begin position="76"/>
        <end position="96"/>
    </location>
</feature>
<organism evidence="2 3">
    <name type="scientific">Agrobacterium deltaense NCPPB 1641</name>
    <dbReference type="NCBI Taxonomy" id="1183425"/>
    <lineage>
        <taxon>Bacteria</taxon>
        <taxon>Pseudomonadati</taxon>
        <taxon>Pseudomonadota</taxon>
        <taxon>Alphaproteobacteria</taxon>
        <taxon>Hyphomicrobiales</taxon>
        <taxon>Rhizobiaceae</taxon>
        <taxon>Rhizobium/Agrobacterium group</taxon>
        <taxon>Agrobacterium</taxon>
    </lineage>
</organism>
<dbReference type="AlphaFoldDB" id="A0A1S7U2Q2"/>
<protein>
    <submittedName>
        <fullName evidence="2">Uncharacterized protein</fullName>
    </submittedName>
</protein>
<reference evidence="2" key="1">
    <citation type="submission" date="2016-01" db="EMBL/GenBank/DDBJ databases">
        <authorList>
            <person name="Regsiter A."/>
            <person name="william w."/>
        </authorList>
    </citation>
    <scope>NUCLEOTIDE SEQUENCE</scope>
    <source>
        <strain evidence="2">NCPPB 1641</strain>
    </source>
</reference>
<comment type="caution">
    <text evidence="2">The sequence shown here is derived from an EMBL/GenBank/DDBJ whole genome shotgun (WGS) entry which is preliminary data.</text>
</comment>
<keyword evidence="3" id="KW-1185">Reference proteome</keyword>
<keyword evidence="1" id="KW-0472">Membrane</keyword>
<accession>A0A1S7U2Q2</accession>
<dbReference type="RefSeq" id="WP_137396254.1">
    <property type="nucleotide sequence ID" value="NZ_LT009776.1"/>
</dbReference>
<keyword evidence="1" id="KW-0812">Transmembrane</keyword>
<dbReference type="Proteomes" id="UP000192140">
    <property type="component" value="Unassembled WGS sequence"/>
</dbReference>
<dbReference type="EMBL" id="FCNP01000035">
    <property type="protein sequence ID" value="CVI61041.1"/>
    <property type="molecule type" value="Genomic_DNA"/>
</dbReference>